<dbReference type="SUPFAM" id="SSF56281">
    <property type="entry name" value="Metallo-hydrolase/oxidoreductase"/>
    <property type="match status" value="1"/>
</dbReference>
<name>A0A0P6XU80_9CHLR</name>
<comment type="caution">
    <text evidence="2">The sequence shown here is derived from an EMBL/GenBank/DDBJ whole genome shotgun (WGS) entry which is preliminary data.</text>
</comment>
<dbReference type="Gene3D" id="3.60.15.10">
    <property type="entry name" value="Ribonuclease Z/Hydroxyacylglutathione hydrolase-like"/>
    <property type="match status" value="1"/>
</dbReference>
<dbReference type="PANTHER" id="PTHR42951:SF17">
    <property type="entry name" value="METALLO-BETA-LACTAMASE DOMAIN-CONTAINING PROTEIN"/>
    <property type="match status" value="1"/>
</dbReference>
<dbReference type="EMBL" id="LGCL01000024">
    <property type="protein sequence ID" value="KPL76920.1"/>
    <property type="molecule type" value="Genomic_DNA"/>
</dbReference>
<dbReference type="SMART" id="SM00849">
    <property type="entry name" value="Lactamase_B"/>
    <property type="match status" value="1"/>
</dbReference>
<keyword evidence="3" id="KW-1185">Reference proteome</keyword>
<dbReference type="RefSeq" id="WP_075062859.1">
    <property type="nucleotide sequence ID" value="NZ_LGCL01000024.1"/>
</dbReference>
<dbReference type="STRING" id="1134406.ADN00_10000"/>
<protein>
    <recommendedName>
        <fullName evidence="1">Metallo-beta-lactamase domain-containing protein</fullName>
    </recommendedName>
</protein>
<proteinExistence type="predicted"/>
<dbReference type="InterPro" id="IPR001279">
    <property type="entry name" value="Metallo-B-lactamas"/>
</dbReference>
<dbReference type="PANTHER" id="PTHR42951">
    <property type="entry name" value="METALLO-BETA-LACTAMASE DOMAIN-CONTAINING"/>
    <property type="match status" value="1"/>
</dbReference>
<accession>A0A0P6XU80</accession>
<dbReference type="InterPro" id="IPR050855">
    <property type="entry name" value="NDM-1-like"/>
</dbReference>
<dbReference type="AlphaFoldDB" id="A0A0P6XU80"/>
<dbReference type="InterPro" id="IPR036866">
    <property type="entry name" value="RibonucZ/Hydroxyglut_hydro"/>
</dbReference>
<dbReference type="Pfam" id="PF00753">
    <property type="entry name" value="Lactamase_B"/>
    <property type="match status" value="1"/>
</dbReference>
<reference evidence="2 3" key="1">
    <citation type="submission" date="2015-07" db="EMBL/GenBank/DDBJ databases">
        <title>Genome sequence of Ornatilinea apprima DSM 23815.</title>
        <authorList>
            <person name="Hemp J."/>
            <person name="Ward L.M."/>
            <person name="Pace L.A."/>
            <person name="Fischer W.W."/>
        </authorList>
    </citation>
    <scope>NUCLEOTIDE SEQUENCE [LARGE SCALE GENOMIC DNA]</scope>
    <source>
        <strain evidence="2 3">P3M-1</strain>
    </source>
</reference>
<gene>
    <name evidence="2" type="ORF">ADN00_10000</name>
</gene>
<evidence type="ECO:0000313" key="2">
    <source>
        <dbReference type="EMBL" id="KPL76920.1"/>
    </source>
</evidence>
<sequence length="223" mass="24270">MTQEIIILTLPMPFGMGAVNSYLIKNPAGQILIDSGSPRARKALREQLTSAGCEEDRLRLVLLTHGDFDHIGNAAHLRACCGVPLAMHREEACMAERGDMFANRQKPSALVRVLVPFFTGFGRAERFCPDVLLEDGSDLLPYGLDARVVWLPGHSRGSIGVLTANGELFCGDLFENREAPTLNSLLDDATAAQASAARLAGLNIQRVYPGHGQPFTWEELKKG</sequence>
<feature type="domain" description="Metallo-beta-lactamase" evidence="1">
    <location>
        <begin position="18"/>
        <end position="211"/>
    </location>
</feature>
<dbReference type="OrthoDB" id="9761531at2"/>
<organism evidence="2 3">
    <name type="scientific">Ornatilinea apprima</name>
    <dbReference type="NCBI Taxonomy" id="1134406"/>
    <lineage>
        <taxon>Bacteria</taxon>
        <taxon>Bacillati</taxon>
        <taxon>Chloroflexota</taxon>
        <taxon>Anaerolineae</taxon>
        <taxon>Anaerolineales</taxon>
        <taxon>Anaerolineaceae</taxon>
        <taxon>Ornatilinea</taxon>
    </lineage>
</organism>
<dbReference type="Proteomes" id="UP000050417">
    <property type="component" value="Unassembled WGS sequence"/>
</dbReference>
<evidence type="ECO:0000313" key="3">
    <source>
        <dbReference type="Proteomes" id="UP000050417"/>
    </source>
</evidence>
<evidence type="ECO:0000259" key="1">
    <source>
        <dbReference type="SMART" id="SM00849"/>
    </source>
</evidence>